<feature type="transmembrane region" description="Helical" evidence="6">
    <location>
        <begin position="82"/>
        <end position="101"/>
    </location>
</feature>
<feature type="transmembrane region" description="Helical" evidence="6">
    <location>
        <begin position="268"/>
        <end position="292"/>
    </location>
</feature>
<dbReference type="SUPFAM" id="SSF103473">
    <property type="entry name" value="MFS general substrate transporter"/>
    <property type="match status" value="1"/>
</dbReference>
<feature type="transmembrane region" description="Helical" evidence="6">
    <location>
        <begin position="113"/>
        <end position="135"/>
    </location>
</feature>
<dbReference type="STRING" id="46224.B4102_2125"/>
<dbReference type="Gene3D" id="1.20.1250.20">
    <property type="entry name" value="MFS general substrate transporter like domains"/>
    <property type="match status" value="1"/>
</dbReference>
<dbReference type="PANTHER" id="PTHR23519">
    <property type="entry name" value="AUTOPHAGY-RELATED PROTEIN 22"/>
    <property type="match status" value="1"/>
</dbReference>
<feature type="transmembrane region" description="Helical" evidence="6">
    <location>
        <begin position="424"/>
        <end position="445"/>
    </location>
</feature>
<sequence>MKTLLKKVGERMSSNSVKQLGNHKEQGFSAWKLFFSLPILSWALYDFANTIFSSNINTIFFPLFLEHTVGGNPVTNQIASTFISYANAVSSFFLVIFSPLFGTTIDRTGKKKIWIFWFTLITVLGTLSMGIFAYFQVPGKWFNLPISLVLVIISFVIAKFFYHSSLVFYDTMISDLAHKSYIPLISGFGVAVGYVGTLLGLCVYPLVGDNKYYIAFLMTGILFFIFALPFFFFTKEKRKVQTRVAGSFLSGYKDILATFKEMKKYRAVFTFMISYFFLNDAIATAIAMMAIYTKAVVGFTTGEFILLYLVSTVSSIIGSFIFGYITKAKGAKQAVLYVGLLMCLALLVGSIATAKSMFWIAGSMFGISLGAMWVTSRTYIVELSPENKRGQFFGLFAFSGKVSSIIGPLLYGSITWAFASYGNIASRLAMGSLIIMTLIGILVLLKVKSSRNEANG</sequence>
<feature type="transmembrane region" description="Helical" evidence="6">
    <location>
        <begin position="141"/>
        <end position="162"/>
    </location>
</feature>
<name>A0A150LHG3_9BACI</name>
<feature type="transmembrane region" description="Helical" evidence="6">
    <location>
        <begin position="304"/>
        <end position="325"/>
    </location>
</feature>
<feature type="transmembrane region" description="Helical" evidence="6">
    <location>
        <begin position="392"/>
        <end position="418"/>
    </location>
</feature>
<dbReference type="Pfam" id="PF11700">
    <property type="entry name" value="ATG22"/>
    <property type="match status" value="1"/>
</dbReference>
<dbReference type="GO" id="GO:0022857">
    <property type="term" value="F:transmembrane transporter activity"/>
    <property type="evidence" value="ECO:0007669"/>
    <property type="project" value="InterPro"/>
</dbReference>
<gene>
    <name evidence="8" type="ORF">B4102_2125</name>
</gene>
<dbReference type="PATRIC" id="fig|46224.3.peg.1934"/>
<comment type="caution">
    <text evidence="8">The sequence shown here is derived from an EMBL/GenBank/DDBJ whole genome shotgun (WGS) entry which is preliminary data.</text>
</comment>
<dbReference type="InterPro" id="IPR050495">
    <property type="entry name" value="ATG22/LtaA_families"/>
</dbReference>
<keyword evidence="4 6" id="KW-1133">Transmembrane helix</keyword>
<dbReference type="Proteomes" id="UP000075666">
    <property type="component" value="Unassembled WGS sequence"/>
</dbReference>
<reference evidence="8 9" key="1">
    <citation type="submission" date="2016-01" db="EMBL/GenBank/DDBJ databases">
        <title>Genome Sequences of Twelve Sporeforming Bacillus Species Isolated from Foods.</title>
        <authorList>
            <person name="Berendsen E.M."/>
            <person name="Wells-Bennik M.H."/>
            <person name="Krawcyk A.O."/>
            <person name="De Jong A."/>
            <person name="Holsappel S."/>
            <person name="Eijlander R.T."/>
            <person name="Kuipers O.P."/>
        </authorList>
    </citation>
    <scope>NUCLEOTIDE SEQUENCE [LARGE SCALE GENOMIC DNA]</scope>
    <source>
        <strain evidence="8 9">B4102</strain>
    </source>
</reference>
<evidence type="ECO:0000256" key="5">
    <source>
        <dbReference type="ARBA" id="ARBA00023136"/>
    </source>
</evidence>
<dbReference type="EMBL" id="LQYN01000003">
    <property type="protein sequence ID" value="KYD11685.1"/>
    <property type="molecule type" value="Genomic_DNA"/>
</dbReference>
<feature type="domain" description="Major facilitator superfamily (MFS) profile" evidence="7">
    <location>
        <begin position="267"/>
        <end position="456"/>
    </location>
</feature>
<proteinExistence type="predicted"/>
<evidence type="ECO:0000256" key="3">
    <source>
        <dbReference type="ARBA" id="ARBA00022692"/>
    </source>
</evidence>
<comment type="subcellular location">
    <subcellularLocation>
        <location evidence="1">Cell membrane</location>
        <topology evidence="1">Multi-pass membrane protein</topology>
    </subcellularLocation>
</comment>
<evidence type="ECO:0000256" key="6">
    <source>
        <dbReference type="SAM" id="Phobius"/>
    </source>
</evidence>
<feature type="transmembrane region" description="Helical" evidence="6">
    <location>
        <begin position="182"/>
        <end position="206"/>
    </location>
</feature>
<keyword evidence="3 6" id="KW-0812">Transmembrane</keyword>
<evidence type="ECO:0000256" key="4">
    <source>
        <dbReference type="ARBA" id="ARBA00022989"/>
    </source>
</evidence>
<evidence type="ECO:0000256" key="1">
    <source>
        <dbReference type="ARBA" id="ARBA00004651"/>
    </source>
</evidence>
<feature type="transmembrane region" description="Helical" evidence="6">
    <location>
        <begin position="358"/>
        <end position="380"/>
    </location>
</feature>
<keyword evidence="9" id="KW-1185">Reference proteome</keyword>
<dbReference type="PANTHER" id="PTHR23519:SF1">
    <property type="entry name" value="AUTOPHAGY-RELATED PROTEIN 22"/>
    <property type="match status" value="1"/>
</dbReference>
<dbReference type="OrthoDB" id="9768783at2"/>
<feature type="transmembrane region" description="Helical" evidence="6">
    <location>
        <begin position="334"/>
        <end position="352"/>
    </location>
</feature>
<evidence type="ECO:0000259" key="7">
    <source>
        <dbReference type="PROSITE" id="PS50850"/>
    </source>
</evidence>
<accession>A0A150LHG3</accession>
<dbReference type="InterPro" id="IPR020846">
    <property type="entry name" value="MFS_dom"/>
</dbReference>
<evidence type="ECO:0000256" key="2">
    <source>
        <dbReference type="ARBA" id="ARBA00022448"/>
    </source>
</evidence>
<evidence type="ECO:0000313" key="8">
    <source>
        <dbReference type="EMBL" id="KYD11685.1"/>
    </source>
</evidence>
<feature type="transmembrane region" description="Helical" evidence="6">
    <location>
        <begin position="212"/>
        <end position="233"/>
    </location>
</feature>
<dbReference type="InterPro" id="IPR036259">
    <property type="entry name" value="MFS_trans_sf"/>
</dbReference>
<dbReference type="InterPro" id="IPR024671">
    <property type="entry name" value="Atg22-like"/>
</dbReference>
<keyword evidence="5 6" id="KW-0472">Membrane</keyword>
<evidence type="ECO:0000313" key="9">
    <source>
        <dbReference type="Proteomes" id="UP000075666"/>
    </source>
</evidence>
<organism evidence="8 9">
    <name type="scientific">Heyndrickxia sporothermodurans</name>
    <dbReference type="NCBI Taxonomy" id="46224"/>
    <lineage>
        <taxon>Bacteria</taxon>
        <taxon>Bacillati</taxon>
        <taxon>Bacillota</taxon>
        <taxon>Bacilli</taxon>
        <taxon>Bacillales</taxon>
        <taxon>Bacillaceae</taxon>
        <taxon>Heyndrickxia</taxon>
    </lineage>
</organism>
<keyword evidence="2" id="KW-0813">Transport</keyword>
<dbReference type="PROSITE" id="PS50850">
    <property type="entry name" value="MFS"/>
    <property type="match status" value="1"/>
</dbReference>
<dbReference type="AlphaFoldDB" id="A0A150LHG3"/>
<protein>
    <recommendedName>
        <fullName evidence="7">Major facilitator superfamily (MFS) profile domain-containing protein</fullName>
    </recommendedName>
</protein>
<dbReference type="GO" id="GO:0005886">
    <property type="term" value="C:plasma membrane"/>
    <property type="evidence" value="ECO:0007669"/>
    <property type="project" value="UniProtKB-SubCell"/>
</dbReference>